<organism evidence="2 3">
    <name type="scientific">Gallaecimonas xiamenensis 3-C-1</name>
    <dbReference type="NCBI Taxonomy" id="745411"/>
    <lineage>
        <taxon>Bacteria</taxon>
        <taxon>Pseudomonadati</taxon>
        <taxon>Pseudomonadota</taxon>
        <taxon>Gammaproteobacteria</taxon>
        <taxon>Enterobacterales</taxon>
        <taxon>Gallaecimonadaceae</taxon>
        <taxon>Gallaecimonas</taxon>
    </lineage>
</organism>
<gene>
    <name evidence="2" type="ORF">B3C1_04715</name>
</gene>
<dbReference type="STRING" id="745411.B3C1_04715"/>
<accession>K2J025</accession>
<dbReference type="Pfam" id="PF01206">
    <property type="entry name" value="TusA"/>
    <property type="match status" value="1"/>
</dbReference>
<evidence type="ECO:0000313" key="2">
    <source>
        <dbReference type="EMBL" id="EKE76181.1"/>
    </source>
</evidence>
<dbReference type="InterPro" id="IPR001455">
    <property type="entry name" value="TusA-like"/>
</dbReference>
<reference evidence="2 3" key="1">
    <citation type="journal article" date="2012" name="J. Bacteriol.">
        <title>Genome Sequence of Gallaecimonas xiamenensis Type Strain 3-C-1.</title>
        <authorList>
            <person name="Lai Q."/>
            <person name="Wang L."/>
            <person name="Wang W."/>
            <person name="Shao Z."/>
        </authorList>
    </citation>
    <scope>NUCLEOTIDE SEQUENCE [LARGE SCALE GENOMIC DNA]</scope>
    <source>
        <strain evidence="2 3">3-C-1</strain>
    </source>
</reference>
<dbReference type="EMBL" id="AMRI01000005">
    <property type="protein sequence ID" value="EKE76181.1"/>
    <property type="molecule type" value="Genomic_DNA"/>
</dbReference>
<dbReference type="Gene3D" id="3.30.110.40">
    <property type="entry name" value="TusA-like domain"/>
    <property type="match status" value="1"/>
</dbReference>
<protein>
    <recommendedName>
        <fullName evidence="1">UPF0033 domain-containing protein</fullName>
    </recommendedName>
</protein>
<evidence type="ECO:0000259" key="1">
    <source>
        <dbReference type="Pfam" id="PF01206"/>
    </source>
</evidence>
<proteinExistence type="predicted"/>
<name>K2J025_9GAMM</name>
<dbReference type="OrthoDB" id="9797352at2"/>
<dbReference type="Proteomes" id="UP000006755">
    <property type="component" value="Unassembled WGS sequence"/>
</dbReference>
<dbReference type="InterPro" id="IPR036868">
    <property type="entry name" value="TusA-like_sf"/>
</dbReference>
<dbReference type="RefSeq" id="WP_008483263.1">
    <property type="nucleotide sequence ID" value="NZ_AMRI01000005.1"/>
</dbReference>
<keyword evidence="3" id="KW-1185">Reference proteome</keyword>
<feature type="domain" description="UPF0033" evidence="1">
    <location>
        <begin position="4"/>
        <end position="66"/>
    </location>
</feature>
<dbReference type="AlphaFoldDB" id="K2J025"/>
<comment type="caution">
    <text evidence="2">The sequence shown here is derived from an EMBL/GenBank/DDBJ whole genome shotgun (WGS) entry which is preliminary data.</text>
</comment>
<evidence type="ECO:0000313" key="3">
    <source>
        <dbReference type="Proteomes" id="UP000006755"/>
    </source>
</evidence>
<sequence length="84" mass="9516">MQHDLRRYRCPMALVQAKIAIGRWPGDAPLVLLLAEKASTEDLCRWLCAQGQPFERHDSPGFFQVCLTPRVPDSAPSQHAQEMQ</sequence>
<dbReference type="SUPFAM" id="SSF64307">
    <property type="entry name" value="SirA-like"/>
    <property type="match status" value="1"/>
</dbReference>